<sequence>MSHEVQLYSLESLAIATDNFSPGNKLGEGGFGPVYKGEMLDGQEVAIKRLSTSSGQGLLEFKNEILLIAKLQHTNLVRLLGYCTLREERIIVYEYMHNKSLDFFLFDSNKKELLNWDTRFRIIEGIAQGILYLHKYSRLKVIHRDLKASNILLDAEMNPKISDFGMARIFGTQESEANTKRIVGTHFGVLLLEIVSGKKNNSCYDSEHPLNLIGLAWELWREERALELIDATLIESCSRDEVMRCIHVGLLCVQDYAKDRPSMSNVVSMLMNDTKQPPPPPERPGFFIERGDQRAEISEEVVRYSINGLSISELRAR</sequence>
<dbReference type="FunFam" id="1.10.510.10:FF:001019">
    <property type="entry name" value="G-type lectin S-receptor-like serine/threonine-protein kinase B120"/>
    <property type="match status" value="1"/>
</dbReference>
<dbReference type="FunFam" id="3.30.200.20:FF:000195">
    <property type="entry name" value="G-type lectin S-receptor-like serine/threonine-protein kinase"/>
    <property type="match status" value="1"/>
</dbReference>
<dbReference type="AlphaFoldDB" id="A0A9J5W379"/>
<evidence type="ECO:0000256" key="4">
    <source>
        <dbReference type="ARBA" id="ARBA00022729"/>
    </source>
</evidence>
<dbReference type="Proteomes" id="UP000824120">
    <property type="component" value="Chromosome 12"/>
</dbReference>
<dbReference type="GO" id="GO:0004674">
    <property type="term" value="F:protein serine/threonine kinase activity"/>
    <property type="evidence" value="ECO:0007669"/>
    <property type="project" value="UniProtKB-KW"/>
</dbReference>
<keyword evidence="5" id="KW-0547">Nucleotide-binding</keyword>
<evidence type="ECO:0000256" key="9">
    <source>
        <dbReference type="ARBA" id="ARBA00023180"/>
    </source>
</evidence>
<keyword evidence="6" id="KW-0418">Kinase</keyword>
<evidence type="ECO:0000256" key="6">
    <source>
        <dbReference type="ARBA" id="ARBA00022777"/>
    </source>
</evidence>
<dbReference type="PROSITE" id="PS50011">
    <property type="entry name" value="PROTEIN_KINASE_DOM"/>
    <property type="match status" value="1"/>
</dbReference>
<evidence type="ECO:0000256" key="2">
    <source>
        <dbReference type="ARBA" id="ARBA00022527"/>
    </source>
</evidence>
<feature type="domain" description="Protein kinase" evidence="12">
    <location>
        <begin position="20"/>
        <end position="317"/>
    </location>
</feature>
<dbReference type="PANTHER" id="PTHR27002:SF990">
    <property type="entry name" value="CYSTEINE-RICH RECEPTOR-LIKE PROTEIN KINASE 6 ISOFORM X1"/>
    <property type="match status" value="1"/>
</dbReference>
<dbReference type="EMBL" id="JACXVP010000012">
    <property type="protein sequence ID" value="KAG5569768.1"/>
    <property type="molecule type" value="Genomic_DNA"/>
</dbReference>
<keyword evidence="14" id="KW-1185">Reference proteome</keyword>
<evidence type="ECO:0000256" key="11">
    <source>
        <dbReference type="ARBA" id="ARBA00048679"/>
    </source>
</evidence>
<dbReference type="EC" id="2.7.11.1" evidence="1"/>
<dbReference type="PANTHER" id="PTHR27002">
    <property type="entry name" value="RECEPTOR-LIKE SERINE/THREONINE-PROTEIN KINASE SD1-8"/>
    <property type="match status" value="1"/>
</dbReference>
<evidence type="ECO:0000256" key="7">
    <source>
        <dbReference type="ARBA" id="ARBA00022840"/>
    </source>
</evidence>
<gene>
    <name evidence="13" type="ORF">H5410_059534</name>
</gene>
<dbReference type="InterPro" id="IPR008271">
    <property type="entry name" value="Ser/Thr_kinase_AS"/>
</dbReference>
<dbReference type="Pfam" id="PF07714">
    <property type="entry name" value="PK_Tyr_Ser-Thr"/>
    <property type="match status" value="1"/>
</dbReference>
<name>A0A9J5W379_SOLCO</name>
<dbReference type="GO" id="GO:0005524">
    <property type="term" value="F:ATP binding"/>
    <property type="evidence" value="ECO:0007669"/>
    <property type="project" value="UniProtKB-KW"/>
</dbReference>
<dbReference type="GO" id="GO:0005886">
    <property type="term" value="C:plasma membrane"/>
    <property type="evidence" value="ECO:0007669"/>
    <property type="project" value="TreeGrafter"/>
</dbReference>
<evidence type="ECO:0000256" key="3">
    <source>
        <dbReference type="ARBA" id="ARBA00022679"/>
    </source>
</evidence>
<evidence type="ECO:0000313" key="13">
    <source>
        <dbReference type="EMBL" id="KAG5569768.1"/>
    </source>
</evidence>
<keyword evidence="8" id="KW-1015">Disulfide bond</keyword>
<dbReference type="Gene3D" id="1.10.510.10">
    <property type="entry name" value="Transferase(Phosphotransferase) domain 1"/>
    <property type="match status" value="2"/>
</dbReference>
<organism evidence="13 14">
    <name type="scientific">Solanum commersonii</name>
    <name type="common">Commerson's wild potato</name>
    <name type="synonym">Commerson's nightshade</name>
    <dbReference type="NCBI Taxonomy" id="4109"/>
    <lineage>
        <taxon>Eukaryota</taxon>
        <taxon>Viridiplantae</taxon>
        <taxon>Streptophyta</taxon>
        <taxon>Embryophyta</taxon>
        <taxon>Tracheophyta</taxon>
        <taxon>Spermatophyta</taxon>
        <taxon>Magnoliopsida</taxon>
        <taxon>eudicotyledons</taxon>
        <taxon>Gunneridae</taxon>
        <taxon>Pentapetalae</taxon>
        <taxon>asterids</taxon>
        <taxon>lamiids</taxon>
        <taxon>Solanales</taxon>
        <taxon>Solanaceae</taxon>
        <taxon>Solanoideae</taxon>
        <taxon>Solaneae</taxon>
        <taxon>Solanum</taxon>
    </lineage>
</organism>
<dbReference type="PROSITE" id="PS00108">
    <property type="entry name" value="PROTEIN_KINASE_ST"/>
    <property type="match status" value="1"/>
</dbReference>
<keyword evidence="9" id="KW-0325">Glycoprotein</keyword>
<evidence type="ECO:0000313" key="14">
    <source>
        <dbReference type="Proteomes" id="UP000824120"/>
    </source>
</evidence>
<comment type="caution">
    <text evidence="13">The sequence shown here is derived from an EMBL/GenBank/DDBJ whole genome shotgun (WGS) entry which is preliminary data.</text>
</comment>
<dbReference type="OrthoDB" id="4062651at2759"/>
<evidence type="ECO:0000256" key="1">
    <source>
        <dbReference type="ARBA" id="ARBA00012513"/>
    </source>
</evidence>
<dbReference type="SMART" id="SM00220">
    <property type="entry name" value="S_TKc"/>
    <property type="match status" value="1"/>
</dbReference>
<keyword evidence="7" id="KW-0067">ATP-binding</keyword>
<evidence type="ECO:0000256" key="10">
    <source>
        <dbReference type="ARBA" id="ARBA00047899"/>
    </source>
</evidence>
<dbReference type="InterPro" id="IPR011009">
    <property type="entry name" value="Kinase-like_dom_sf"/>
</dbReference>
<comment type="catalytic activity">
    <reaction evidence="10">
        <text>L-threonyl-[protein] + ATP = O-phospho-L-threonyl-[protein] + ADP + H(+)</text>
        <dbReference type="Rhea" id="RHEA:46608"/>
        <dbReference type="Rhea" id="RHEA-COMP:11060"/>
        <dbReference type="Rhea" id="RHEA-COMP:11605"/>
        <dbReference type="ChEBI" id="CHEBI:15378"/>
        <dbReference type="ChEBI" id="CHEBI:30013"/>
        <dbReference type="ChEBI" id="CHEBI:30616"/>
        <dbReference type="ChEBI" id="CHEBI:61977"/>
        <dbReference type="ChEBI" id="CHEBI:456216"/>
        <dbReference type="EC" id="2.7.11.1"/>
    </reaction>
</comment>
<protein>
    <recommendedName>
        <fullName evidence="1">non-specific serine/threonine protein kinase</fullName>
        <ecNumber evidence="1">2.7.11.1</ecNumber>
    </recommendedName>
</protein>
<dbReference type="Gene3D" id="3.30.200.20">
    <property type="entry name" value="Phosphorylase Kinase, domain 1"/>
    <property type="match status" value="1"/>
</dbReference>
<dbReference type="InterPro" id="IPR000719">
    <property type="entry name" value="Prot_kinase_dom"/>
</dbReference>
<keyword evidence="2" id="KW-0723">Serine/threonine-protein kinase</keyword>
<dbReference type="InterPro" id="IPR001245">
    <property type="entry name" value="Ser-Thr/Tyr_kinase_cat_dom"/>
</dbReference>
<accession>A0A9J5W379</accession>
<evidence type="ECO:0000256" key="8">
    <source>
        <dbReference type="ARBA" id="ARBA00023157"/>
    </source>
</evidence>
<evidence type="ECO:0000259" key="12">
    <source>
        <dbReference type="PROSITE" id="PS50011"/>
    </source>
</evidence>
<proteinExistence type="predicted"/>
<evidence type="ECO:0000256" key="5">
    <source>
        <dbReference type="ARBA" id="ARBA00022741"/>
    </source>
</evidence>
<dbReference type="SUPFAM" id="SSF56112">
    <property type="entry name" value="Protein kinase-like (PK-like)"/>
    <property type="match status" value="1"/>
</dbReference>
<reference evidence="13 14" key="1">
    <citation type="submission" date="2020-09" db="EMBL/GenBank/DDBJ databases">
        <title>De no assembly of potato wild relative species, Solanum commersonii.</title>
        <authorList>
            <person name="Cho K."/>
        </authorList>
    </citation>
    <scope>NUCLEOTIDE SEQUENCE [LARGE SCALE GENOMIC DNA]</scope>
    <source>
        <strain evidence="13">LZ3.2</strain>
        <tissue evidence="13">Leaf</tissue>
    </source>
</reference>
<keyword evidence="4" id="KW-0732">Signal</keyword>
<keyword evidence="3" id="KW-0808">Transferase</keyword>
<comment type="catalytic activity">
    <reaction evidence="11">
        <text>L-seryl-[protein] + ATP = O-phospho-L-seryl-[protein] + ADP + H(+)</text>
        <dbReference type="Rhea" id="RHEA:17989"/>
        <dbReference type="Rhea" id="RHEA-COMP:9863"/>
        <dbReference type="Rhea" id="RHEA-COMP:11604"/>
        <dbReference type="ChEBI" id="CHEBI:15378"/>
        <dbReference type="ChEBI" id="CHEBI:29999"/>
        <dbReference type="ChEBI" id="CHEBI:30616"/>
        <dbReference type="ChEBI" id="CHEBI:83421"/>
        <dbReference type="ChEBI" id="CHEBI:456216"/>
        <dbReference type="EC" id="2.7.11.1"/>
    </reaction>
</comment>